<evidence type="ECO:0000256" key="1">
    <source>
        <dbReference type="ARBA" id="ARBA00023015"/>
    </source>
</evidence>
<dbReference type="InterPro" id="IPR036388">
    <property type="entry name" value="WH-like_DNA-bd_sf"/>
</dbReference>
<evidence type="ECO:0000256" key="3">
    <source>
        <dbReference type="ARBA" id="ARBA00023163"/>
    </source>
</evidence>
<dbReference type="Pfam" id="PF07729">
    <property type="entry name" value="FCD"/>
    <property type="match status" value="1"/>
</dbReference>
<dbReference type="AlphaFoldDB" id="A0A843YDS9"/>
<evidence type="ECO:0000313" key="5">
    <source>
        <dbReference type="EMBL" id="MQQ09071.1"/>
    </source>
</evidence>
<organism evidence="5 6">
    <name type="scientific">Tritonibacter litoralis</name>
    <dbReference type="NCBI Taxonomy" id="2662264"/>
    <lineage>
        <taxon>Bacteria</taxon>
        <taxon>Pseudomonadati</taxon>
        <taxon>Pseudomonadota</taxon>
        <taxon>Alphaproteobacteria</taxon>
        <taxon>Rhodobacterales</taxon>
        <taxon>Paracoccaceae</taxon>
        <taxon>Tritonibacter</taxon>
    </lineage>
</organism>
<keyword evidence="1" id="KW-0805">Transcription regulation</keyword>
<protein>
    <submittedName>
        <fullName evidence="5">FCD domain-containing protein</fullName>
    </submittedName>
</protein>
<keyword evidence="6" id="KW-1185">Reference proteome</keyword>
<dbReference type="SUPFAM" id="SSF48008">
    <property type="entry name" value="GntR ligand-binding domain-like"/>
    <property type="match status" value="1"/>
</dbReference>
<dbReference type="Gene3D" id="1.20.120.530">
    <property type="entry name" value="GntR ligand-binding domain-like"/>
    <property type="match status" value="1"/>
</dbReference>
<evidence type="ECO:0000256" key="2">
    <source>
        <dbReference type="ARBA" id="ARBA00023125"/>
    </source>
</evidence>
<dbReference type="SUPFAM" id="SSF46785">
    <property type="entry name" value="Winged helix' DNA-binding domain"/>
    <property type="match status" value="1"/>
</dbReference>
<dbReference type="PANTHER" id="PTHR43537">
    <property type="entry name" value="TRANSCRIPTIONAL REGULATOR, GNTR FAMILY"/>
    <property type="match status" value="1"/>
</dbReference>
<dbReference type="InterPro" id="IPR008920">
    <property type="entry name" value="TF_FadR/GntR_C"/>
</dbReference>
<dbReference type="SMART" id="SM00345">
    <property type="entry name" value="HTH_GNTR"/>
    <property type="match status" value="1"/>
</dbReference>
<gene>
    <name evidence="5" type="ORF">GFB49_11445</name>
</gene>
<evidence type="ECO:0000313" key="6">
    <source>
        <dbReference type="Proteomes" id="UP000444174"/>
    </source>
</evidence>
<dbReference type="InterPro" id="IPR036390">
    <property type="entry name" value="WH_DNA-bd_sf"/>
</dbReference>
<proteinExistence type="predicted"/>
<dbReference type="GO" id="GO:0003677">
    <property type="term" value="F:DNA binding"/>
    <property type="evidence" value="ECO:0007669"/>
    <property type="project" value="UniProtKB-KW"/>
</dbReference>
<dbReference type="Pfam" id="PF00392">
    <property type="entry name" value="GntR"/>
    <property type="match status" value="1"/>
</dbReference>
<dbReference type="InterPro" id="IPR000524">
    <property type="entry name" value="Tscrpt_reg_HTH_GntR"/>
</dbReference>
<comment type="caution">
    <text evidence="5">The sequence shown here is derived from an EMBL/GenBank/DDBJ whole genome shotgun (WGS) entry which is preliminary data.</text>
</comment>
<dbReference type="PANTHER" id="PTHR43537:SF45">
    <property type="entry name" value="GNTR FAMILY REGULATORY PROTEIN"/>
    <property type="match status" value="1"/>
</dbReference>
<dbReference type="SMART" id="SM00895">
    <property type="entry name" value="FCD"/>
    <property type="match status" value="1"/>
</dbReference>
<feature type="domain" description="HTH gntR-type" evidence="4">
    <location>
        <begin position="16"/>
        <end position="83"/>
    </location>
</feature>
<dbReference type="Proteomes" id="UP000444174">
    <property type="component" value="Unassembled WGS sequence"/>
</dbReference>
<dbReference type="GO" id="GO:0003700">
    <property type="term" value="F:DNA-binding transcription factor activity"/>
    <property type="evidence" value="ECO:0007669"/>
    <property type="project" value="InterPro"/>
</dbReference>
<name>A0A843YDS9_9RHOB</name>
<accession>A0A843YDS9</accession>
<keyword evidence="3" id="KW-0804">Transcription</keyword>
<reference evidence="5 6" key="1">
    <citation type="submission" date="2019-10" db="EMBL/GenBank/DDBJ databases">
        <title>Epibacterium sp. nov., isolated from seawater.</title>
        <authorList>
            <person name="Zhang X."/>
            <person name="Li N."/>
        </authorList>
    </citation>
    <scope>NUCLEOTIDE SEQUENCE [LARGE SCALE GENOMIC DNA]</scope>
    <source>
        <strain evidence="5 6">SM1979</strain>
    </source>
</reference>
<dbReference type="Gene3D" id="1.10.10.10">
    <property type="entry name" value="Winged helix-like DNA-binding domain superfamily/Winged helix DNA-binding domain"/>
    <property type="match status" value="1"/>
</dbReference>
<keyword evidence="2" id="KW-0238">DNA-binding</keyword>
<dbReference type="CDD" id="cd07377">
    <property type="entry name" value="WHTH_GntR"/>
    <property type="match status" value="1"/>
</dbReference>
<dbReference type="InterPro" id="IPR011711">
    <property type="entry name" value="GntR_C"/>
</dbReference>
<sequence>MKTSENSAKFQPIDRDGLVERVANLLSDAIIKGQMKPGDRLSESVIAREMGLSRAPVREAARLLESSGLVAYQPNRGFFVRKISAQQLDDLYDLRIAIEVAAARRVLRHGDDALLDGLREQYETLKAVSNIETDMHVQVEADMEFHRRMILASGNPRFLKIFDQIARETELSIVVIGTLYGDPEWIAETHVPILEALAARDEPGVVAAIEYHIGEAQRLVTQQFRLLEDK</sequence>
<dbReference type="EMBL" id="WIBF01000006">
    <property type="protein sequence ID" value="MQQ09071.1"/>
    <property type="molecule type" value="Genomic_DNA"/>
</dbReference>
<dbReference type="RefSeq" id="WP_153216014.1">
    <property type="nucleotide sequence ID" value="NZ_WIBF01000006.1"/>
</dbReference>
<dbReference type="PROSITE" id="PS50949">
    <property type="entry name" value="HTH_GNTR"/>
    <property type="match status" value="1"/>
</dbReference>
<evidence type="ECO:0000259" key="4">
    <source>
        <dbReference type="PROSITE" id="PS50949"/>
    </source>
</evidence>